<proteinExistence type="predicted"/>
<dbReference type="CDD" id="cd04179">
    <property type="entry name" value="DPM_DPG-synthase_like"/>
    <property type="match status" value="1"/>
</dbReference>
<dbReference type="Gene3D" id="3.90.550.10">
    <property type="entry name" value="Spore Coat Polysaccharide Biosynthesis Protein SpsA, Chain A"/>
    <property type="match status" value="1"/>
</dbReference>
<dbReference type="SUPFAM" id="SSF53448">
    <property type="entry name" value="Nucleotide-diphospho-sugar transferases"/>
    <property type="match status" value="1"/>
</dbReference>
<accession>A0A428N858</accession>
<sequence length="226" mass="25249">MSISVIIPAFNEEKHLCTTLKAIRKSGWADEVIGINDGSRDGTGRMMEKYCDVAISFIKNHGKATAAKSGWLASKGEYIVTLDADLKESAKYGIQLLTPLYRNKADLVIGTVKGEGKNGFGLVKRRVQHVIKQQSGLLLQTPLSGQRAFHRKHLKSFQLLEAKGFALETMMTLKALQQGLYIEEVKVPFVHEGKGWGLQGLYHRGKQWLEVEQCLWKYGKSLSSSR</sequence>
<evidence type="ECO:0000313" key="3">
    <source>
        <dbReference type="Proteomes" id="UP000275076"/>
    </source>
</evidence>
<dbReference type="AlphaFoldDB" id="A0A428N858"/>
<evidence type="ECO:0000313" key="2">
    <source>
        <dbReference type="EMBL" id="RSL34576.1"/>
    </source>
</evidence>
<dbReference type="PANTHER" id="PTHR48090:SF7">
    <property type="entry name" value="RFBJ PROTEIN"/>
    <property type="match status" value="1"/>
</dbReference>
<dbReference type="OrthoDB" id="396512at2"/>
<dbReference type="InterPro" id="IPR050256">
    <property type="entry name" value="Glycosyltransferase_2"/>
</dbReference>
<dbReference type="InterPro" id="IPR001173">
    <property type="entry name" value="Glyco_trans_2-like"/>
</dbReference>
<dbReference type="GO" id="GO:0016740">
    <property type="term" value="F:transferase activity"/>
    <property type="evidence" value="ECO:0007669"/>
    <property type="project" value="UniProtKB-KW"/>
</dbReference>
<evidence type="ECO:0000259" key="1">
    <source>
        <dbReference type="Pfam" id="PF00535"/>
    </source>
</evidence>
<keyword evidence="3" id="KW-1185">Reference proteome</keyword>
<dbReference type="InterPro" id="IPR029044">
    <property type="entry name" value="Nucleotide-diphossugar_trans"/>
</dbReference>
<dbReference type="Proteomes" id="UP000275076">
    <property type="component" value="Unassembled WGS sequence"/>
</dbReference>
<feature type="domain" description="Glycosyltransferase 2-like" evidence="1">
    <location>
        <begin position="4"/>
        <end position="126"/>
    </location>
</feature>
<organism evidence="2 3">
    <name type="scientific">Salibacterium salarium</name>
    <dbReference type="NCBI Taxonomy" id="284579"/>
    <lineage>
        <taxon>Bacteria</taxon>
        <taxon>Bacillati</taxon>
        <taxon>Bacillota</taxon>
        <taxon>Bacilli</taxon>
        <taxon>Bacillales</taxon>
        <taxon>Bacillaceae</taxon>
    </lineage>
</organism>
<gene>
    <name evidence="2" type="ORF">D7Z54_05395</name>
</gene>
<dbReference type="PANTHER" id="PTHR48090">
    <property type="entry name" value="UNDECAPRENYL-PHOSPHATE 4-DEOXY-4-FORMAMIDO-L-ARABINOSE TRANSFERASE-RELATED"/>
    <property type="match status" value="1"/>
</dbReference>
<name>A0A428N858_9BACI</name>
<reference evidence="2 3" key="1">
    <citation type="submission" date="2018-10" db="EMBL/GenBank/DDBJ databases">
        <title>Draft genome sequence of Bacillus salarius IM0101, isolated from a hypersaline soil in Inner Mongolia, China.</title>
        <authorList>
            <person name="Yamprayoonswat W."/>
            <person name="Boonvisut S."/>
            <person name="Jumpathong W."/>
            <person name="Sittihan S."/>
            <person name="Ruangsuj P."/>
            <person name="Wanthongcharoen S."/>
            <person name="Thongpramul N."/>
            <person name="Pimmason S."/>
            <person name="Yu B."/>
            <person name="Yasawong M."/>
        </authorList>
    </citation>
    <scope>NUCLEOTIDE SEQUENCE [LARGE SCALE GENOMIC DNA]</scope>
    <source>
        <strain evidence="2 3">IM0101</strain>
    </source>
</reference>
<comment type="caution">
    <text evidence="2">The sequence shown here is derived from an EMBL/GenBank/DDBJ whole genome shotgun (WGS) entry which is preliminary data.</text>
</comment>
<protein>
    <submittedName>
        <fullName evidence="2">Glycosyltransferase family 2 protein</fullName>
    </submittedName>
</protein>
<dbReference type="EMBL" id="RBVX01000003">
    <property type="protein sequence ID" value="RSL34576.1"/>
    <property type="molecule type" value="Genomic_DNA"/>
</dbReference>
<dbReference type="Pfam" id="PF00535">
    <property type="entry name" value="Glycos_transf_2"/>
    <property type="match status" value="1"/>
</dbReference>
<dbReference type="RefSeq" id="WP_125554807.1">
    <property type="nucleotide sequence ID" value="NZ_RBVX01000003.1"/>
</dbReference>
<keyword evidence="2" id="KW-0808">Transferase</keyword>